<dbReference type="AlphaFoldDB" id="A0A4U0SL93"/>
<dbReference type="EMBL" id="SUMC01000018">
    <property type="protein sequence ID" value="TKA09983.1"/>
    <property type="molecule type" value="Genomic_DNA"/>
</dbReference>
<protein>
    <submittedName>
        <fullName evidence="4">Carbohydrate-binding protein</fullName>
    </submittedName>
</protein>
<evidence type="ECO:0000313" key="5">
    <source>
        <dbReference type="Proteomes" id="UP000305778"/>
    </source>
</evidence>
<keyword evidence="2" id="KW-0812">Transmembrane</keyword>
<evidence type="ECO:0000256" key="2">
    <source>
        <dbReference type="SAM" id="Phobius"/>
    </source>
</evidence>
<evidence type="ECO:0000256" key="1">
    <source>
        <dbReference type="SAM" id="MobiDB-lite"/>
    </source>
</evidence>
<dbReference type="Gene3D" id="2.60.120.260">
    <property type="entry name" value="Galactose-binding domain-like"/>
    <property type="match status" value="1"/>
</dbReference>
<dbReference type="PROSITE" id="PS51175">
    <property type="entry name" value="CBM6"/>
    <property type="match status" value="1"/>
</dbReference>
<sequence length="323" mass="32843">MTAGNYGTPEPENDDPFAYLYHSEGDASGSEPGQTVAQPGVPRTSYNQVKRVGERQYGNAGATAGGGYGYPPQAPTQQVPQQGQPTQYAPQQPPQPPQQAPGGRRAARGGSGGGPNNKMLLIGAVAVVAVVAIIISAVMIKGSGAKSQAGGSKPSATSGANSAQPAQSASSSSSDSTAGALPGTTDAATLTLAGGAQKSTQWSGAKASGGEYVDHMTSVGASVTWTVTAPKAASYDLWVRYANAQKDAASATTVVNGKALGWKMDLKNYGKEGDWTGWYRTFVSVNLNKGSNTVAVTCASGDSCHFNLDQLALVEAGGAKPNW</sequence>
<evidence type="ECO:0000259" key="3">
    <source>
        <dbReference type="PROSITE" id="PS51175"/>
    </source>
</evidence>
<keyword evidence="2" id="KW-0472">Membrane</keyword>
<dbReference type="InterPro" id="IPR005084">
    <property type="entry name" value="CBM6"/>
</dbReference>
<dbReference type="SUPFAM" id="SSF49785">
    <property type="entry name" value="Galactose-binding domain-like"/>
    <property type="match status" value="1"/>
</dbReference>
<feature type="compositionally biased region" description="Low complexity" evidence="1">
    <location>
        <begin position="75"/>
        <end position="90"/>
    </location>
</feature>
<feature type="region of interest" description="Disordered" evidence="1">
    <location>
        <begin position="1"/>
        <end position="114"/>
    </location>
</feature>
<organism evidence="4 5">
    <name type="scientific">Actinacidiphila oryziradicis</name>
    <dbReference type="NCBI Taxonomy" id="2571141"/>
    <lineage>
        <taxon>Bacteria</taxon>
        <taxon>Bacillati</taxon>
        <taxon>Actinomycetota</taxon>
        <taxon>Actinomycetes</taxon>
        <taxon>Kitasatosporales</taxon>
        <taxon>Streptomycetaceae</taxon>
        <taxon>Actinacidiphila</taxon>
    </lineage>
</organism>
<dbReference type="Proteomes" id="UP000305778">
    <property type="component" value="Unassembled WGS sequence"/>
</dbReference>
<dbReference type="RefSeq" id="WP_136725318.1">
    <property type="nucleotide sequence ID" value="NZ_SUMC01000018.1"/>
</dbReference>
<name>A0A4U0SL93_9ACTN</name>
<accession>A0A4U0SL93</accession>
<comment type="caution">
    <text evidence="4">The sequence shown here is derived from an EMBL/GenBank/DDBJ whole genome shotgun (WGS) entry which is preliminary data.</text>
</comment>
<evidence type="ECO:0000313" key="4">
    <source>
        <dbReference type="EMBL" id="TKA09983.1"/>
    </source>
</evidence>
<dbReference type="InterPro" id="IPR008979">
    <property type="entry name" value="Galactose-bd-like_sf"/>
</dbReference>
<gene>
    <name evidence="4" type="ORF">FCI23_20180</name>
</gene>
<feature type="transmembrane region" description="Helical" evidence="2">
    <location>
        <begin position="119"/>
        <end position="140"/>
    </location>
</feature>
<dbReference type="OrthoDB" id="190883at2"/>
<keyword evidence="5" id="KW-1185">Reference proteome</keyword>
<keyword evidence="2" id="KW-1133">Transmembrane helix</keyword>
<proteinExistence type="predicted"/>
<reference evidence="4 5" key="1">
    <citation type="submission" date="2019-04" db="EMBL/GenBank/DDBJ databases">
        <title>Streptomyces oryziradicis sp. nov., a novel actinomycete isolated from rhizosphere soil of rice (Oryza sativa L.).</title>
        <authorList>
            <person name="Li C."/>
        </authorList>
    </citation>
    <scope>NUCLEOTIDE SEQUENCE [LARGE SCALE GENOMIC DNA]</scope>
    <source>
        <strain evidence="4 5">NEAU-C40</strain>
    </source>
</reference>
<feature type="domain" description="CBM6" evidence="3">
    <location>
        <begin position="183"/>
        <end position="314"/>
    </location>
</feature>
<feature type="region of interest" description="Disordered" evidence="1">
    <location>
        <begin position="144"/>
        <end position="183"/>
    </location>
</feature>
<dbReference type="GO" id="GO:0030246">
    <property type="term" value="F:carbohydrate binding"/>
    <property type="evidence" value="ECO:0007669"/>
    <property type="project" value="InterPro"/>
</dbReference>